<evidence type="ECO:0000259" key="1">
    <source>
        <dbReference type="Pfam" id="PF13966"/>
    </source>
</evidence>
<evidence type="ECO:0000313" key="2">
    <source>
        <dbReference type="EMBL" id="KAF8402871.1"/>
    </source>
</evidence>
<dbReference type="AlphaFoldDB" id="A0A835DGX8"/>
<dbReference type="Proteomes" id="UP000655225">
    <property type="component" value="Unassembled WGS sequence"/>
</dbReference>
<feature type="domain" description="Reverse transcriptase zinc-binding" evidence="1">
    <location>
        <begin position="18"/>
        <end position="72"/>
    </location>
</feature>
<reference evidence="2 3" key="1">
    <citation type="submission" date="2020-04" db="EMBL/GenBank/DDBJ databases">
        <title>Plant Genome Project.</title>
        <authorList>
            <person name="Zhang R.-G."/>
        </authorList>
    </citation>
    <scope>NUCLEOTIDE SEQUENCE [LARGE SCALE GENOMIC DNA]</scope>
    <source>
        <strain evidence="2">YNK0</strain>
        <tissue evidence="2">Leaf</tissue>
    </source>
</reference>
<dbReference type="EMBL" id="JABCRI010000007">
    <property type="protein sequence ID" value="KAF8402871.1"/>
    <property type="molecule type" value="Genomic_DNA"/>
</dbReference>
<proteinExistence type="predicted"/>
<dbReference type="Pfam" id="PF13966">
    <property type="entry name" value="zf-RVT"/>
    <property type="match status" value="1"/>
</dbReference>
<accession>A0A835DGX8</accession>
<evidence type="ECO:0000313" key="3">
    <source>
        <dbReference type="Proteomes" id="UP000655225"/>
    </source>
</evidence>
<dbReference type="InterPro" id="IPR026960">
    <property type="entry name" value="RVT-Znf"/>
</dbReference>
<gene>
    <name evidence="2" type="ORF">HHK36_010963</name>
</gene>
<protein>
    <recommendedName>
        <fullName evidence="1">Reverse transcriptase zinc-binding domain-containing protein</fullName>
    </recommendedName>
</protein>
<sequence>MEEEEDQIVWKLTPIGVFSLKFSWDNIQVVMPKVEWAKLFWFNSNIPRHSMIAWLAWSNALKTHDFLVRHDILQVDGLSPDELIMVHVLFVCAHAGALELRKWLDVYIQRNKLDSRISVKDLRHL</sequence>
<dbReference type="OrthoDB" id="1748554at2759"/>
<organism evidence="2 3">
    <name type="scientific">Tetracentron sinense</name>
    <name type="common">Spur-leaf</name>
    <dbReference type="NCBI Taxonomy" id="13715"/>
    <lineage>
        <taxon>Eukaryota</taxon>
        <taxon>Viridiplantae</taxon>
        <taxon>Streptophyta</taxon>
        <taxon>Embryophyta</taxon>
        <taxon>Tracheophyta</taxon>
        <taxon>Spermatophyta</taxon>
        <taxon>Magnoliopsida</taxon>
        <taxon>Trochodendrales</taxon>
        <taxon>Trochodendraceae</taxon>
        <taxon>Tetracentron</taxon>
    </lineage>
</organism>
<keyword evidence="3" id="KW-1185">Reference proteome</keyword>
<name>A0A835DGX8_TETSI</name>
<comment type="caution">
    <text evidence="2">The sequence shown here is derived from an EMBL/GenBank/DDBJ whole genome shotgun (WGS) entry which is preliminary data.</text>
</comment>